<gene>
    <name evidence="1" type="ORF">BJ960_001300</name>
</gene>
<organism evidence="1 2">
    <name type="scientific">Leucobacter aridicollis</name>
    <dbReference type="NCBI Taxonomy" id="283878"/>
    <lineage>
        <taxon>Bacteria</taxon>
        <taxon>Bacillati</taxon>
        <taxon>Actinomycetota</taxon>
        <taxon>Actinomycetes</taxon>
        <taxon>Micrococcales</taxon>
        <taxon>Microbacteriaceae</taxon>
        <taxon>Leucobacter</taxon>
    </lineage>
</organism>
<evidence type="ECO:0008006" key="3">
    <source>
        <dbReference type="Google" id="ProtNLM"/>
    </source>
</evidence>
<dbReference type="AlphaFoldDB" id="A0A852R1M6"/>
<keyword evidence="2" id="KW-1185">Reference proteome</keyword>
<sequence length="201" mass="21873">MDRKTINAEFRRQFFPLLAADGFVRSGDVARRVLPGSVVHVVEIQHRPRAGVFQVGLGVHLSPLDEVAGTSSTPAEQLRDHDCAWRSSIISGFRNSSDAEFAYGQSAAEAAESVAFFVSEWPRQATGFFGPLTAFSEDFQAGAVAAASDESMHPAHLLTWARVAVLLKDRQLARSISAHALPRVPERATSLRDDLESLSQS</sequence>
<evidence type="ECO:0000313" key="1">
    <source>
        <dbReference type="EMBL" id="NYD26497.1"/>
    </source>
</evidence>
<reference evidence="1 2" key="1">
    <citation type="submission" date="2020-07" db="EMBL/GenBank/DDBJ databases">
        <title>Sequencing the genomes of 1000 actinobacteria strains.</title>
        <authorList>
            <person name="Klenk H.-P."/>
        </authorList>
    </citation>
    <scope>NUCLEOTIDE SEQUENCE [LARGE SCALE GENOMIC DNA]</scope>
    <source>
        <strain evidence="1 2">DSM 17380</strain>
    </source>
</reference>
<name>A0A852R1M6_9MICO</name>
<accession>A0A852R1M6</accession>
<dbReference type="RefSeq" id="WP_185986696.1">
    <property type="nucleotide sequence ID" value="NZ_BAAALZ010000002.1"/>
</dbReference>
<dbReference type="Proteomes" id="UP000586095">
    <property type="component" value="Unassembled WGS sequence"/>
</dbReference>
<proteinExistence type="predicted"/>
<dbReference type="EMBL" id="JACCBD010000001">
    <property type="protein sequence ID" value="NYD26497.1"/>
    <property type="molecule type" value="Genomic_DNA"/>
</dbReference>
<evidence type="ECO:0000313" key="2">
    <source>
        <dbReference type="Proteomes" id="UP000586095"/>
    </source>
</evidence>
<comment type="caution">
    <text evidence="1">The sequence shown here is derived from an EMBL/GenBank/DDBJ whole genome shotgun (WGS) entry which is preliminary data.</text>
</comment>
<protein>
    <recommendedName>
        <fullName evidence="3">DUF4304 domain-containing protein</fullName>
    </recommendedName>
</protein>